<protein>
    <submittedName>
        <fullName evidence="1">Uncharacterized protein</fullName>
    </submittedName>
</protein>
<evidence type="ECO:0000313" key="2">
    <source>
        <dbReference type="Proteomes" id="UP000663848"/>
    </source>
</evidence>
<sequence>MKYQLFFNDLDIENKSNRGNKDDQCRLSTVKLLKSKSPKVKENERYRDVAKLFEDCTGRLIDNQHPIDENPIQREEFVQFYQQ</sequence>
<gene>
    <name evidence="1" type="ORF">QYT958_LOCUS16982</name>
</gene>
<comment type="caution">
    <text evidence="1">The sequence shown here is derived from an EMBL/GenBank/DDBJ whole genome shotgun (WGS) entry which is preliminary data.</text>
</comment>
<dbReference type="Proteomes" id="UP000663848">
    <property type="component" value="Unassembled WGS sequence"/>
</dbReference>
<accession>A0A821HUJ0</accession>
<proteinExistence type="predicted"/>
<organism evidence="1 2">
    <name type="scientific">Rotaria socialis</name>
    <dbReference type="NCBI Taxonomy" id="392032"/>
    <lineage>
        <taxon>Eukaryota</taxon>
        <taxon>Metazoa</taxon>
        <taxon>Spiralia</taxon>
        <taxon>Gnathifera</taxon>
        <taxon>Rotifera</taxon>
        <taxon>Eurotatoria</taxon>
        <taxon>Bdelloidea</taxon>
        <taxon>Philodinida</taxon>
        <taxon>Philodinidae</taxon>
        <taxon>Rotaria</taxon>
    </lineage>
</organism>
<name>A0A821HUJ0_9BILA</name>
<evidence type="ECO:0000313" key="1">
    <source>
        <dbReference type="EMBL" id="CAF4687209.1"/>
    </source>
</evidence>
<dbReference type="EMBL" id="CAJOBR010002517">
    <property type="protein sequence ID" value="CAF4687209.1"/>
    <property type="molecule type" value="Genomic_DNA"/>
</dbReference>
<dbReference type="AlphaFoldDB" id="A0A821HUJ0"/>
<reference evidence="1" key="1">
    <citation type="submission" date="2021-02" db="EMBL/GenBank/DDBJ databases">
        <authorList>
            <person name="Nowell W R."/>
        </authorList>
    </citation>
    <scope>NUCLEOTIDE SEQUENCE</scope>
</reference>